<protein>
    <submittedName>
        <fullName evidence="1">Uncharacterized protein</fullName>
    </submittedName>
</protein>
<evidence type="ECO:0000313" key="1">
    <source>
        <dbReference type="EMBL" id="QFG05126.1"/>
    </source>
</evidence>
<sequence>MTTKKQADQLWSSLSSALVKAGDAIQKIIQTQAWEPLGYGSFTEAWADRMSGVPLAAELRPYIVYQMFSEGMDDDQVADAIGSGSGVGPASIANFRRERSNGVPPDLARGRTTHVNEHYRKPPRPPQFFHIQFDPDEYDGFKDLAKKHDLDLQGFTQDAIRGAFNALS</sequence>
<proteinExistence type="predicted"/>
<dbReference type="Proteomes" id="UP000326272">
    <property type="component" value="Segment"/>
</dbReference>
<dbReference type="KEGG" id="vg:80559312"/>
<dbReference type="GeneID" id="80559312"/>
<keyword evidence="2" id="KW-1185">Reference proteome</keyword>
<reference evidence="1 2" key="1">
    <citation type="submission" date="2019-08" db="EMBL/GenBank/DDBJ databases">
        <authorList>
            <person name="Birge L.R."/>
            <person name="Bivans L.D."/>
            <person name="Blakestad S.M."/>
            <person name="Chesley E.K."/>
            <person name="Frank J.E."/>
            <person name="Hoagland S."/>
            <person name="Hultquist J."/>
            <person name="Lee N.R."/>
            <person name="Pena P.B."/>
            <person name="Ramsey E.P."/>
            <person name="Chia C."/>
            <person name="Gurney S.M.R."/>
            <person name="Garlena R.A."/>
            <person name="Russell D.A."/>
            <person name="Pope W.H."/>
            <person name="Jacobs-Sera D."/>
            <person name="Hatfull G.F."/>
        </authorList>
    </citation>
    <scope>NUCLEOTIDE SEQUENCE [LARGE SCALE GENOMIC DNA]</scope>
</reference>
<accession>A0A5J6T3X2</accession>
<gene>
    <name evidence="1" type="primary">50</name>
    <name evidence="1" type="ORF">SEA_GIBBOUS_50</name>
</gene>
<organism evidence="1 2">
    <name type="scientific">Gordonia phage Gibbous</name>
    <dbReference type="NCBI Taxonomy" id="2652405"/>
    <lineage>
        <taxon>Viruses</taxon>
        <taxon>Duplodnaviria</taxon>
        <taxon>Heunggongvirae</taxon>
        <taxon>Uroviricota</taxon>
        <taxon>Caudoviricetes</taxon>
        <taxon>Aziravirus</taxon>
        <taxon>Aziravirus gibbous</taxon>
    </lineage>
</organism>
<evidence type="ECO:0000313" key="2">
    <source>
        <dbReference type="Proteomes" id="UP000326272"/>
    </source>
</evidence>
<dbReference type="RefSeq" id="YP_010842520.1">
    <property type="nucleotide sequence ID" value="NC_079141.1"/>
</dbReference>
<name>A0A5J6T3X2_9CAUD</name>
<dbReference type="EMBL" id="MN310549">
    <property type="protein sequence ID" value="QFG05126.1"/>
    <property type="molecule type" value="Genomic_DNA"/>
</dbReference>